<feature type="non-terminal residue" evidence="1">
    <location>
        <position position="166"/>
    </location>
</feature>
<name>A0ACD3AR28_9AGAR</name>
<dbReference type="Proteomes" id="UP000308600">
    <property type="component" value="Unassembled WGS sequence"/>
</dbReference>
<protein>
    <submittedName>
        <fullName evidence="1">Uncharacterized protein</fullName>
    </submittedName>
</protein>
<reference evidence="1 2" key="1">
    <citation type="journal article" date="2019" name="Nat. Ecol. Evol.">
        <title>Megaphylogeny resolves global patterns of mushroom evolution.</title>
        <authorList>
            <person name="Varga T."/>
            <person name="Krizsan K."/>
            <person name="Foldi C."/>
            <person name="Dima B."/>
            <person name="Sanchez-Garcia M."/>
            <person name="Sanchez-Ramirez S."/>
            <person name="Szollosi G.J."/>
            <person name="Szarkandi J.G."/>
            <person name="Papp V."/>
            <person name="Albert L."/>
            <person name="Andreopoulos W."/>
            <person name="Angelini C."/>
            <person name="Antonin V."/>
            <person name="Barry K.W."/>
            <person name="Bougher N.L."/>
            <person name="Buchanan P."/>
            <person name="Buyck B."/>
            <person name="Bense V."/>
            <person name="Catcheside P."/>
            <person name="Chovatia M."/>
            <person name="Cooper J."/>
            <person name="Damon W."/>
            <person name="Desjardin D."/>
            <person name="Finy P."/>
            <person name="Geml J."/>
            <person name="Haridas S."/>
            <person name="Hughes K."/>
            <person name="Justo A."/>
            <person name="Karasinski D."/>
            <person name="Kautmanova I."/>
            <person name="Kiss B."/>
            <person name="Kocsube S."/>
            <person name="Kotiranta H."/>
            <person name="LaButti K.M."/>
            <person name="Lechner B.E."/>
            <person name="Liimatainen K."/>
            <person name="Lipzen A."/>
            <person name="Lukacs Z."/>
            <person name="Mihaltcheva S."/>
            <person name="Morgado L.N."/>
            <person name="Niskanen T."/>
            <person name="Noordeloos M.E."/>
            <person name="Ohm R.A."/>
            <person name="Ortiz-Santana B."/>
            <person name="Ovrebo C."/>
            <person name="Racz N."/>
            <person name="Riley R."/>
            <person name="Savchenko A."/>
            <person name="Shiryaev A."/>
            <person name="Soop K."/>
            <person name="Spirin V."/>
            <person name="Szebenyi C."/>
            <person name="Tomsovsky M."/>
            <person name="Tulloss R.E."/>
            <person name="Uehling J."/>
            <person name="Grigoriev I.V."/>
            <person name="Vagvolgyi C."/>
            <person name="Papp T."/>
            <person name="Martin F.M."/>
            <person name="Miettinen O."/>
            <person name="Hibbett D.S."/>
            <person name="Nagy L.G."/>
        </authorList>
    </citation>
    <scope>NUCLEOTIDE SEQUENCE [LARGE SCALE GENOMIC DNA]</scope>
    <source>
        <strain evidence="1 2">NL-1719</strain>
    </source>
</reference>
<accession>A0ACD3AR28</accession>
<proteinExistence type="predicted"/>
<organism evidence="1 2">
    <name type="scientific">Pluteus cervinus</name>
    <dbReference type="NCBI Taxonomy" id="181527"/>
    <lineage>
        <taxon>Eukaryota</taxon>
        <taxon>Fungi</taxon>
        <taxon>Dikarya</taxon>
        <taxon>Basidiomycota</taxon>
        <taxon>Agaricomycotina</taxon>
        <taxon>Agaricomycetes</taxon>
        <taxon>Agaricomycetidae</taxon>
        <taxon>Agaricales</taxon>
        <taxon>Pluteineae</taxon>
        <taxon>Pluteaceae</taxon>
        <taxon>Pluteus</taxon>
    </lineage>
</organism>
<gene>
    <name evidence="1" type="ORF">BDN72DRAFT_769361</name>
</gene>
<evidence type="ECO:0000313" key="1">
    <source>
        <dbReference type="EMBL" id="TFK68403.1"/>
    </source>
</evidence>
<sequence length="166" mass="18859">MYSIIYQIDQEIKALEERLLVLRTTRNRLAPISRIPVEIFGKIFLFARDSSMPEPSAGGRIVLAISRVSRHWREMALGDPSLWSRIDFTQLDGVQAFLQRSCNARISFQACEALPTNPAIQLVLQNLARLQELVVLATTASRFDFLILRSRVTWATPAPILEHLTL</sequence>
<dbReference type="EMBL" id="ML208352">
    <property type="protein sequence ID" value="TFK68403.1"/>
    <property type="molecule type" value="Genomic_DNA"/>
</dbReference>
<evidence type="ECO:0000313" key="2">
    <source>
        <dbReference type="Proteomes" id="UP000308600"/>
    </source>
</evidence>
<keyword evidence="2" id="KW-1185">Reference proteome</keyword>